<feature type="region of interest" description="Disordered" evidence="9">
    <location>
        <begin position="446"/>
        <end position="537"/>
    </location>
</feature>
<dbReference type="EMBL" id="CP119878">
    <property type="protein sequence ID" value="WFD35053.1"/>
    <property type="molecule type" value="Genomic_DNA"/>
</dbReference>
<feature type="region of interest" description="Disordered" evidence="9">
    <location>
        <begin position="272"/>
        <end position="331"/>
    </location>
</feature>
<reference evidence="11" key="1">
    <citation type="submission" date="2023-03" db="EMBL/GenBank/DDBJ databases">
        <title>Mating type loci evolution in Malassezia.</title>
        <authorList>
            <person name="Coelho M.A."/>
        </authorList>
    </citation>
    <scope>NUCLEOTIDE SEQUENCE</scope>
    <source>
        <strain evidence="11">CBS 11721</strain>
    </source>
</reference>
<evidence type="ECO:0000256" key="1">
    <source>
        <dbReference type="ARBA" id="ARBA00004123"/>
    </source>
</evidence>
<feature type="compositionally biased region" description="Basic and acidic residues" evidence="9">
    <location>
        <begin position="101"/>
        <end position="111"/>
    </location>
</feature>
<keyword evidence="11" id="KW-0346">Stress response</keyword>
<dbReference type="Gene3D" id="1.10.10.10">
    <property type="entry name" value="Winged helix-like DNA-binding domain superfamily/Winged helix DNA-binding domain"/>
    <property type="match status" value="1"/>
</dbReference>
<evidence type="ECO:0000313" key="12">
    <source>
        <dbReference type="Proteomes" id="UP001219933"/>
    </source>
</evidence>
<dbReference type="Proteomes" id="UP001219933">
    <property type="component" value="Chromosome 2"/>
</dbReference>
<dbReference type="PANTHER" id="PTHR10015">
    <property type="entry name" value="HEAT SHOCK TRANSCRIPTION FACTOR"/>
    <property type="match status" value="1"/>
</dbReference>
<feature type="compositionally biased region" description="Polar residues" evidence="9">
    <location>
        <begin position="518"/>
        <end position="537"/>
    </location>
</feature>
<keyword evidence="12" id="KW-1185">Reference proteome</keyword>
<evidence type="ECO:0000256" key="6">
    <source>
        <dbReference type="ARBA" id="ARBA00023242"/>
    </source>
</evidence>
<dbReference type="Pfam" id="PF00447">
    <property type="entry name" value="HSF_DNA-bind"/>
    <property type="match status" value="1"/>
</dbReference>
<dbReference type="PROSITE" id="PS00434">
    <property type="entry name" value="HSF_DOMAIN"/>
    <property type="match status" value="1"/>
</dbReference>
<dbReference type="PRINTS" id="PR00056">
    <property type="entry name" value="HSFDOMAIN"/>
</dbReference>
<evidence type="ECO:0000313" key="11">
    <source>
        <dbReference type="EMBL" id="WFD35053.1"/>
    </source>
</evidence>
<evidence type="ECO:0000256" key="5">
    <source>
        <dbReference type="ARBA" id="ARBA00023163"/>
    </source>
</evidence>
<dbReference type="SMART" id="SM00415">
    <property type="entry name" value="HSF"/>
    <property type="match status" value="1"/>
</dbReference>
<dbReference type="InterPro" id="IPR036388">
    <property type="entry name" value="WH-like_DNA-bd_sf"/>
</dbReference>
<dbReference type="InterPro" id="IPR000232">
    <property type="entry name" value="HSF_DNA-bd"/>
</dbReference>
<evidence type="ECO:0000256" key="4">
    <source>
        <dbReference type="ARBA" id="ARBA00023125"/>
    </source>
</evidence>
<evidence type="ECO:0000256" key="7">
    <source>
        <dbReference type="ARBA" id="ARBA00062171"/>
    </source>
</evidence>
<gene>
    <name evidence="11" type="primary">CTA8</name>
    <name evidence="11" type="ORF">MCUN1_001901</name>
</gene>
<dbReference type="PANTHER" id="PTHR10015:SF427">
    <property type="entry name" value="HEAT SHOCK FACTOR PROTEIN"/>
    <property type="match status" value="1"/>
</dbReference>
<dbReference type="GO" id="GO:0003700">
    <property type="term" value="F:DNA-binding transcription factor activity"/>
    <property type="evidence" value="ECO:0007669"/>
    <property type="project" value="InterPro"/>
</dbReference>
<dbReference type="GO" id="GO:0043565">
    <property type="term" value="F:sequence-specific DNA binding"/>
    <property type="evidence" value="ECO:0007669"/>
    <property type="project" value="InterPro"/>
</dbReference>
<dbReference type="GO" id="GO:0005634">
    <property type="term" value="C:nucleus"/>
    <property type="evidence" value="ECO:0007669"/>
    <property type="project" value="UniProtKB-SubCell"/>
</dbReference>
<keyword evidence="5" id="KW-0804">Transcription</keyword>
<name>A0AAF0J6B9_9BASI</name>
<feature type="compositionally biased region" description="Polar residues" evidence="9">
    <location>
        <begin position="448"/>
        <end position="460"/>
    </location>
</feature>
<feature type="domain" description="HSF-type DNA-binding" evidence="10">
    <location>
        <begin position="33"/>
        <end position="57"/>
    </location>
</feature>
<evidence type="ECO:0000256" key="9">
    <source>
        <dbReference type="SAM" id="MobiDB-lite"/>
    </source>
</evidence>
<protein>
    <submittedName>
        <fullName evidence="11">Heat shock transcription factor</fullName>
    </submittedName>
</protein>
<evidence type="ECO:0000259" key="10">
    <source>
        <dbReference type="PROSITE" id="PS00434"/>
    </source>
</evidence>
<evidence type="ECO:0000256" key="2">
    <source>
        <dbReference type="ARBA" id="ARBA00006403"/>
    </source>
</evidence>
<comment type="subunit">
    <text evidence="7">Homotrimer. Homotrimerization increases the affinity of HSF1 to DNA. Interacts with transcriptional coregulator SSA1 on chromatin.</text>
</comment>
<sequence>MVDDPKTDELIRWSPNGDTFIVPNNVRFGDEVLPRFFKHNNFSSFVRQLNMYGFHKVPHLQQGALKLDQPSQNEMWEFSNPCFQRDQPELLSKVQRKRSGKEREPAQEDRNNGQNDSLMRGDVANLFGDMSGIPPMGTLQNTNIHNALQGIKHEQTMINNEIAQLQRSMQSLWQQTLENRQQTVRQQDTINRILRFMATVFGSSNLSEVLMNLPVNAGGNNNFDTQRTGSPLREDRIRRPQKRSRLLIADASHADSHPETVMDMDPSSVARFTEANSDSDSPSSWTGIVEKNSPDTPSTPKSVCGRSPPSRRDDPSIILGNDEPKSPSGLRLDPQLLAALQEAISRGGPLTLPDQTQSQWPKGSMNQALVPAFTGRTENLSLPSPESASRLAAELQQLTDATKQTAASTHTLKDNINNITGMLNMDAANQSSAGNVDVQSLFDATKQPGRTDSSAQTATQFPPPVGLLTAGAIPTTGAPPSHATGGGEFDLDSFLNQFLDPGSIPSPGATPATDESSRPSSTAPLPAQVDTQKSAPL</sequence>
<accession>A0AAF0J6B9</accession>
<organism evidence="11 12">
    <name type="scientific">Malassezia cuniculi</name>
    <dbReference type="NCBI Taxonomy" id="948313"/>
    <lineage>
        <taxon>Eukaryota</taxon>
        <taxon>Fungi</taxon>
        <taxon>Dikarya</taxon>
        <taxon>Basidiomycota</taxon>
        <taxon>Ustilaginomycotina</taxon>
        <taxon>Malasseziomycetes</taxon>
        <taxon>Malasseziales</taxon>
        <taxon>Malasseziaceae</taxon>
        <taxon>Malassezia</taxon>
    </lineage>
</organism>
<keyword evidence="6" id="KW-0539">Nucleus</keyword>
<feature type="region of interest" description="Disordered" evidence="9">
    <location>
        <begin position="220"/>
        <end position="244"/>
    </location>
</feature>
<keyword evidence="4" id="KW-0238">DNA-binding</keyword>
<comment type="subcellular location">
    <subcellularLocation>
        <location evidence="1">Nucleus</location>
    </subcellularLocation>
</comment>
<evidence type="ECO:0000256" key="8">
    <source>
        <dbReference type="RuleBase" id="RU004020"/>
    </source>
</evidence>
<dbReference type="AlphaFoldDB" id="A0AAF0J6B9"/>
<comment type="similarity">
    <text evidence="2 8">Belongs to the HSF family.</text>
</comment>
<dbReference type="InterPro" id="IPR036390">
    <property type="entry name" value="WH_DNA-bd_sf"/>
</dbReference>
<keyword evidence="3" id="KW-0805">Transcription regulation</keyword>
<dbReference type="SUPFAM" id="SSF46785">
    <property type="entry name" value="Winged helix' DNA-binding domain"/>
    <property type="match status" value="1"/>
</dbReference>
<proteinExistence type="inferred from homology"/>
<feature type="region of interest" description="Disordered" evidence="9">
    <location>
        <begin position="94"/>
        <end position="119"/>
    </location>
</feature>
<feature type="compositionally biased region" description="Polar residues" evidence="9">
    <location>
        <begin position="274"/>
        <end position="286"/>
    </location>
</feature>
<dbReference type="FunFam" id="1.10.10.10:FF:000027">
    <property type="entry name" value="Heat shock transcription factor 1"/>
    <property type="match status" value="1"/>
</dbReference>
<feature type="compositionally biased region" description="Polar residues" evidence="9">
    <location>
        <begin position="220"/>
        <end position="229"/>
    </location>
</feature>
<evidence type="ECO:0000256" key="3">
    <source>
        <dbReference type="ARBA" id="ARBA00023015"/>
    </source>
</evidence>